<evidence type="ECO:0000313" key="3">
    <source>
        <dbReference type="Proteomes" id="UP001596171"/>
    </source>
</evidence>
<organism evidence="2 3">
    <name type="scientific">Lactiplantibacillus nangangensis</name>
    <dbReference type="NCBI Taxonomy" id="2559917"/>
    <lineage>
        <taxon>Bacteria</taxon>
        <taxon>Bacillati</taxon>
        <taxon>Bacillota</taxon>
        <taxon>Bacilli</taxon>
        <taxon>Lactobacillales</taxon>
        <taxon>Lactobacillaceae</taxon>
        <taxon>Lactiplantibacillus</taxon>
    </lineage>
</organism>
<feature type="transmembrane region" description="Helical" evidence="1">
    <location>
        <begin position="97"/>
        <end position="116"/>
    </location>
</feature>
<proteinExistence type="predicted"/>
<dbReference type="EMBL" id="JBHSSE010000028">
    <property type="protein sequence ID" value="MFC6202795.1"/>
    <property type="molecule type" value="Genomic_DNA"/>
</dbReference>
<dbReference type="Pfam" id="PF04474">
    <property type="entry name" value="DUF554"/>
    <property type="match status" value="1"/>
</dbReference>
<feature type="transmembrane region" description="Helical" evidence="1">
    <location>
        <begin position="136"/>
        <end position="166"/>
    </location>
</feature>
<reference evidence="3" key="1">
    <citation type="journal article" date="2019" name="Int. J. Syst. Evol. Microbiol.">
        <title>The Global Catalogue of Microorganisms (GCM) 10K type strain sequencing project: providing services to taxonomists for standard genome sequencing and annotation.</title>
        <authorList>
            <consortium name="The Broad Institute Genomics Platform"/>
            <consortium name="The Broad Institute Genome Sequencing Center for Infectious Disease"/>
            <person name="Wu L."/>
            <person name="Ma J."/>
        </authorList>
    </citation>
    <scope>NUCLEOTIDE SEQUENCE [LARGE SCALE GENOMIC DNA]</scope>
    <source>
        <strain evidence="3">CCM 8930</strain>
    </source>
</reference>
<dbReference type="InterPro" id="IPR007563">
    <property type="entry name" value="DUF554"/>
</dbReference>
<evidence type="ECO:0000313" key="2">
    <source>
        <dbReference type="EMBL" id="MFC6202795.1"/>
    </source>
</evidence>
<name>A0ABW1SM97_9LACO</name>
<comment type="caution">
    <text evidence="2">The sequence shown here is derived from an EMBL/GenBank/DDBJ whole genome shotgun (WGS) entry which is preliminary data.</text>
</comment>
<protein>
    <submittedName>
        <fullName evidence="2">DUF554 domain-containing protein</fullName>
    </submittedName>
</protein>
<feature type="transmembrane region" description="Helical" evidence="1">
    <location>
        <begin position="6"/>
        <end position="25"/>
    </location>
</feature>
<dbReference type="PANTHER" id="PTHR36111">
    <property type="entry name" value="INNER MEMBRANE PROTEIN-RELATED"/>
    <property type="match status" value="1"/>
</dbReference>
<keyword evidence="1" id="KW-0472">Membrane</keyword>
<feature type="transmembrane region" description="Helical" evidence="1">
    <location>
        <begin position="56"/>
        <end position="76"/>
    </location>
</feature>
<gene>
    <name evidence="2" type="ORF">ACFP1L_13060</name>
</gene>
<keyword evidence="1" id="KW-1133">Transmembrane helix</keyword>
<feature type="transmembrane region" description="Helical" evidence="1">
    <location>
        <begin position="32"/>
        <end position="50"/>
    </location>
</feature>
<dbReference type="PANTHER" id="PTHR36111:SF2">
    <property type="entry name" value="INNER MEMBRANE PROTEIN"/>
    <property type="match status" value="1"/>
</dbReference>
<sequence>MIGTFFNVGMILVGCTIGSLFKKGIKPAYHDILMQALGLAAMLIGINAVVQRMPQSKYPVLFIVSLALGGLIGQALDLQGHFDKLVGKFSGGNLAEGLATAILLYCIGSLSILGPIEAALKHDYTFLFTNGMLDGITSIVLASTFGFGIAIAAGVLFAWQGSLYVLALVLKGALSTTILTEITIVGGILILGSGLGLLNIKKINTLNLLPALIVPPIVISILQLFH</sequence>
<evidence type="ECO:0000256" key="1">
    <source>
        <dbReference type="SAM" id="Phobius"/>
    </source>
</evidence>
<keyword evidence="1" id="KW-0812">Transmembrane</keyword>
<keyword evidence="3" id="KW-1185">Reference proteome</keyword>
<feature type="transmembrane region" description="Helical" evidence="1">
    <location>
        <begin position="178"/>
        <end position="200"/>
    </location>
</feature>
<dbReference type="Proteomes" id="UP001596171">
    <property type="component" value="Unassembled WGS sequence"/>
</dbReference>
<dbReference type="RefSeq" id="WP_137616083.1">
    <property type="nucleotide sequence ID" value="NZ_BJDI01000006.1"/>
</dbReference>
<accession>A0ABW1SM97</accession>
<feature type="transmembrane region" description="Helical" evidence="1">
    <location>
        <begin position="206"/>
        <end position="225"/>
    </location>
</feature>